<keyword evidence="3 7" id="KW-0479">Metal-binding</keyword>
<reference evidence="10 11" key="1">
    <citation type="submission" date="2024-01" db="EMBL/GenBank/DDBJ databases">
        <title>The genome of the rayed Mediterranean limpet Patella caerulea (Linnaeus, 1758).</title>
        <authorList>
            <person name="Anh-Thu Weber A."/>
            <person name="Halstead-Nussloch G."/>
        </authorList>
    </citation>
    <scope>NUCLEOTIDE SEQUENCE [LARGE SCALE GENOMIC DNA]</scope>
    <source>
        <strain evidence="10">AATW-2023a</strain>
        <tissue evidence="10">Whole specimen</tissue>
    </source>
</reference>
<dbReference type="GO" id="GO:0020037">
    <property type="term" value="F:heme binding"/>
    <property type="evidence" value="ECO:0007669"/>
    <property type="project" value="InterPro"/>
</dbReference>
<feature type="binding site" description="axial binding residue" evidence="7">
    <location>
        <position position="449"/>
    </location>
    <ligand>
        <name>heme</name>
        <dbReference type="ChEBI" id="CHEBI:30413"/>
    </ligand>
    <ligandPart>
        <name>Fe</name>
        <dbReference type="ChEBI" id="CHEBI:18248"/>
    </ligandPart>
</feature>
<dbReference type="FunFam" id="1.10.630.10:FF:000036">
    <property type="entry name" value="CYtochrome P450 family"/>
    <property type="match status" value="1"/>
</dbReference>
<sequence>MINLWDSVSVFTDVTTILVTLVLLLVIGYVISMRERSGIPPGPPFWPVVGNMMDIRGKLVGKRHKYYAELQEKYGDIFRIYFADQLLIVLNDFESIEEAFVKQQNLFSTRPIEKLWVLNQSGKGGHGVVWASGQEWKDARRMSIRTLRDLGVGKSRLEENIKEEIGIVLDSFTESEGNPISVGEIFRKATTNIICIVVFGERYEYGDPAFNQILKVLEDGFTDMVLHTPVHRFPLLRFIPFIAAKMVSVQTAFMAVQQIIAKRIEKRKPVFDKNAINDFVDVYLDMSAGSKSSSITESNTIRTISDLLFAASDTTATTLDWAMLFMVIHPEVQKKCQEEIDSVVGDGRMVDWSDKSKLSYNEATLLEVQRLSSAVPMSAPHTTTKDTIVKGYLIPEGSLVYANLYACHHDSRYWKEPLKFKPERFLDSSGKVSKQPAALIPFSIGPRICAGEPLAKMELFLFFTNILQRFDVSTPSKEKPSTDGVSTVVMSTPEYTLIGTRR</sequence>
<dbReference type="AlphaFoldDB" id="A0AAN8GFQ6"/>
<organism evidence="10 11">
    <name type="scientific">Patella caerulea</name>
    <name type="common">Rayed Mediterranean limpet</name>
    <dbReference type="NCBI Taxonomy" id="87958"/>
    <lineage>
        <taxon>Eukaryota</taxon>
        <taxon>Metazoa</taxon>
        <taxon>Spiralia</taxon>
        <taxon>Lophotrochozoa</taxon>
        <taxon>Mollusca</taxon>
        <taxon>Gastropoda</taxon>
        <taxon>Patellogastropoda</taxon>
        <taxon>Patelloidea</taxon>
        <taxon>Patellidae</taxon>
        <taxon>Patella</taxon>
    </lineage>
</organism>
<evidence type="ECO:0000256" key="1">
    <source>
        <dbReference type="ARBA" id="ARBA00001971"/>
    </source>
</evidence>
<dbReference type="PROSITE" id="PS00086">
    <property type="entry name" value="CYTOCHROME_P450"/>
    <property type="match status" value="1"/>
</dbReference>
<accession>A0AAN8GFQ6</accession>
<evidence type="ECO:0000256" key="4">
    <source>
        <dbReference type="ARBA" id="ARBA00023002"/>
    </source>
</evidence>
<feature type="transmembrane region" description="Helical" evidence="9">
    <location>
        <begin position="14"/>
        <end position="31"/>
    </location>
</feature>
<comment type="similarity">
    <text evidence="2 8">Belongs to the cytochrome P450 family.</text>
</comment>
<keyword evidence="6 8" id="KW-0503">Monooxygenase</keyword>
<comment type="caution">
    <text evidence="10">The sequence shown here is derived from an EMBL/GenBank/DDBJ whole genome shotgun (WGS) entry which is preliminary data.</text>
</comment>
<protein>
    <recommendedName>
        <fullName evidence="12">Cytochrome P450</fullName>
    </recommendedName>
</protein>
<dbReference type="InterPro" id="IPR036396">
    <property type="entry name" value="Cyt_P450_sf"/>
</dbReference>
<gene>
    <name evidence="10" type="ORF">SNE40_022345</name>
</gene>
<dbReference type="PRINTS" id="PR00463">
    <property type="entry name" value="EP450I"/>
</dbReference>
<keyword evidence="7 8" id="KW-0349">Heme</keyword>
<evidence type="ECO:0000256" key="2">
    <source>
        <dbReference type="ARBA" id="ARBA00010617"/>
    </source>
</evidence>
<keyword evidence="4 8" id="KW-0560">Oxidoreductase</keyword>
<keyword evidence="5 7" id="KW-0408">Iron</keyword>
<evidence type="ECO:0000256" key="5">
    <source>
        <dbReference type="ARBA" id="ARBA00023004"/>
    </source>
</evidence>
<evidence type="ECO:0000256" key="8">
    <source>
        <dbReference type="RuleBase" id="RU000461"/>
    </source>
</evidence>
<evidence type="ECO:0000313" key="11">
    <source>
        <dbReference type="Proteomes" id="UP001347796"/>
    </source>
</evidence>
<dbReference type="Pfam" id="PF00067">
    <property type="entry name" value="p450"/>
    <property type="match status" value="1"/>
</dbReference>
<dbReference type="GO" id="GO:0016705">
    <property type="term" value="F:oxidoreductase activity, acting on paired donors, with incorporation or reduction of molecular oxygen"/>
    <property type="evidence" value="ECO:0007669"/>
    <property type="project" value="InterPro"/>
</dbReference>
<evidence type="ECO:0000256" key="3">
    <source>
        <dbReference type="ARBA" id="ARBA00022723"/>
    </source>
</evidence>
<evidence type="ECO:0000313" key="10">
    <source>
        <dbReference type="EMBL" id="KAK6165414.1"/>
    </source>
</evidence>
<proteinExistence type="inferred from homology"/>
<dbReference type="PANTHER" id="PTHR24300">
    <property type="entry name" value="CYTOCHROME P450 508A4-RELATED"/>
    <property type="match status" value="1"/>
</dbReference>
<dbReference type="InterPro" id="IPR001128">
    <property type="entry name" value="Cyt_P450"/>
</dbReference>
<dbReference type="GO" id="GO:0004497">
    <property type="term" value="F:monooxygenase activity"/>
    <property type="evidence" value="ECO:0007669"/>
    <property type="project" value="UniProtKB-KW"/>
</dbReference>
<dbReference type="PRINTS" id="PR00385">
    <property type="entry name" value="P450"/>
</dbReference>
<dbReference type="GO" id="GO:0005506">
    <property type="term" value="F:iron ion binding"/>
    <property type="evidence" value="ECO:0007669"/>
    <property type="project" value="InterPro"/>
</dbReference>
<dbReference type="InterPro" id="IPR050182">
    <property type="entry name" value="Cytochrome_P450_fam2"/>
</dbReference>
<dbReference type="InterPro" id="IPR017972">
    <property type="entry name" value="Cyt_P450_CS"/>
</dbReference>
<comment type="cofactor">
    <cofactor evidence="1 7">
        <name>heme</name>
        <dbReference type="ChEBI" id="CHEBI:30413"/>
    </cofactor>
</comment>
<evidence type="ECO:0000256" key="7">
    <source>
        <dbReference type="PIRSR" id="PIRSR602401-1"/>
    </source>
</evidence>
<keyword evidence="9" id="KW-0472">Membrane</keyword>
<dbReference type="Gene3D" id="1.10.630.10">
    <property type="entry name" value="Cytochrome P450"/>
    <property type="match status" value="1"/>
</dbReference>
<dbReference type="EMBL" id="JAZGQO010000021">
    <property type="protein sequence ID" value="KAK6165414.1"/>
    <property type="molecule type" value="Genomic_DNA"/>
</dbReference>
<dbReference type="SUPFAM" id="SSF48264">
    <property type="entry name" value="Cytochrome P450"/>
    <property type="match status" value="1"/>
</dbReference>
<evidence type="ECO:0000256" key="6">
    <source>
        <dbReference type="ARBA" id="ARBA00023033"/>
    </source>
</evidence>
<dbReference type="Proteomes" id="UP001347796">
    <property type="component" value="Unassembled WGS sequence"/>
</dbReference>
<keyword evidence="9" id="KW-0812">Transmembrane</keyword>
<evidence type="ECO:0008006" key="12">
    <source>
        <dbReference type="Google" id="ProtNLM"/>
    </source>
</evidence>
<dbReference type="InterPro" id="IPR002401">
    <property type="entry name" value="Cyt_P450_E_grp-I"/>
</dbReference>
<name>A0AAN8GFQ6_PATCE</name>
<keyword evidence="11" id="KW-1185">Reference proteome</keyword>
<keyword evidence="9" id="KW-1133">Transmembrane helix</keyword>
<evidence type="ECO:0000256" key="9">
    <source>
        <dbReference type="SAM" id="Phobius"/>
    </source>
</evidence>